<evidence type="ECO:0000313" key="12">
    <source>
        <dbReference type="EMBL" id="EEC18806.1"/>
    </source>
</evidence>
<protein>
    <recommendedName>
        <fullName evidence="3 11">Arginase</fullName>
        <ecNumber evidence="2 11">3.5.3.1</ecNumber>
    </recommendedName>
</protein>
<dbReference type="GO" id="GO:0006525">
    <property type="term" value="P:arginine metabolic process"/>
    <property type="evidence" value="ECO:0007669"/>
    <property type="project" value="UniProtKB-KW"/>
</dbReference>
<dbReference type="AlphaFoldDB" id="B7QIY4"/>
<evidence type="ECO:0000313" key="14">
    <source>
        <dbReference type="Proteomes" id="UP000001555"/>
    </source>
</evidence>
<dbReference type="Pfam" id="PF00491">
    <property type="entry name" value="Arginase"/>
    <property type="match status" value="1"/>
</dbReference>
<evidence type="ECO:0000256" key="4">
    <source>
        <dbReference type="ARBA" id="ARBA00022436"/>
    </source>
</evidence>
<comment type="pathway">
    <text evidence="1 11">Nitrogen metabolism; urea cycle; L-ornithine and urea from L-arginine: step 1/1.</text>
</comment>
<proteinExistence type="evidence at protein level"/>
<dbReference type="Gene3D" id="3.40.800.10">
    <property type="entry name" value="Ureohydrolase domain"/>
    <property type="match status" value="1"/>
</dbReference>
<gene>
    <name evidence="12" type="ORF">IscW_ISCW014441</name>
</gene>
<organism>
    <name type="scientific">Ixodes scapularis</name>
    <name type="common">Black-legged tick</name>
    <name type="synonym">Deer tick</name>
    <dbReference type="NCBI Taxonomy" id="6945"/>
    <lineage>
        <taxon>Eukaryota</taxon>
        <taxon>Metazoa</taxon>
        <taxon>Ecdysozoa</taxon>
        <taxon>Arthropoda</taxon>
        <taxon>Chelicerata</taxon>
        <taxon>Arachnida</taxon>
        <taxon>Acari</taxon>
        <taxon>Parasitiformes</taxon>
        <taxon>Ixodida</taxon>
        <taxon>Ixodoidea</taxon>
        <taxon>Ixodidae</taxon>
        <taxon>Ixodinae</taxon>
        <taxon>Ixodes</taxon>
    </lineage>
</organism>
<keyword evidence="14" id="KW-1185">Reference proteome</keyword>
<evidence type="ECO:0000256" key="11">
    <source>
        <dbReference type="RuleBase" id="RU361159"/>
    </source>
</evidence>
<dbReference type="InParanoid" id="B7QIY4"/>
<dbReference type="STRING" id="6945.B7QIY4"/>
<dbReference type="GO" id="GO:0000050">
    <property type="term" value="P:urea cycle"/>
    <property type="evidence" value="ECO:0007669"/>
    <property type="project" value="UniProtKB-UniPathway"/>
</dbReference>
<sequence>MPTQLERKKGVEEAPKFLREAGVIQRLEALGYTVKDYGDVAVEGNPDLIVEQAIESDVVGKTTKNIRDAVAAAVSSGRLTVNLGGDHSSAIGTVTGHAAATHSDVALIWIDAHADMNTVRSSGSGNLHGMPVSFLLHEMAPFVTKPPSLEWVQPCVHKENFAFIALRDVDSYERYFIDHLGITTFGMAEIDRVGIRETIQRVLKKINPTGTKSLHVSFDIDSIDKLIAPSTGTSVIGGLTMREAFVMAEEVHQSGQLRVLDLTEVNPRLGTVEEVTRTVGCGVDVISAFFGNQRNGNPPLEVDSAVVGENTVHKGSR</sequence>
<dbReference type="InterPro" id="IPR014033">
    <property type="entry name" value="Arginase"/>
</dbReference>
<dbReference type="EMBL" id="DS948634">
    <property type="protein sequence ID" value="EEC18806.1"/>
    <property type="molecule type" value="Genomic_DNA"/>
</dbReference>
<dbReference type="NCBIfam" id="TIGR01229">
    <property type="entry name" value="rocF_arginase"/>
    <property type="match status" value="1"/>
</dbReference>
<dbReference type="PANTHER" id="PTHR43782:SF3">
    <property type="entry name" value="ARGINASE"/>
    <property type="match status" value="1"/>
</dbReference>
<evidence type="ECO:0000256" key="3">
    <source>
        <dbReference type="ARBA" id="ARBA00018123"/>
    </source>
</evidence>
<keyword evidence="15" id="KW-1267">Proteomics identification</keyword>
<keyword evidence="6 11" id="KW-0479">Metal-binding</keyword>
<evidence type="ECO:0000256" key="7">
    <source>
        <dbReference type="ARBA" id="ARBA00022801"/>
    </source>
</evidence>
<dbReference type="Proteomes" id="UP000001555">
    <property type="component" value="Unassembled WGS sequence"/>
</dbReference>
<keyword evidence="4 11" id="KW-0835">Urea cycle</keyword>
<dbReference type="UniPathway" id="UPA00158">
    <property type="reaction ID" value="UER00270"/>
</dbReference>
<dbReference type="EMBL" id="ABJB010889457">
    <property type="status" value="NOT_ANNOTATED_CDS"/>
    <property type="molecule type" value="Genomic_DNA"/>
</dbReference>
<dbReference type="PANTHER" id="PTHR43782">
    <property type="entry name" value="ARGINASE"/>
    <property type="match status" value="1"/>
</dbReference>
<dbReference type="GO" id="GO:0005829">
    <property type="term" value="C:cytosol"/>
    <property type="evidence" value="ECO:0000318"/>
    <property type="project" value="GO_Central"/>
</dbReference>
<dbReference type="FunFam" id="3.40.800.10:FF:000012">
    <property type="entry name" value="Arginase"/>
    <property type="match status" value="1"/>
</dbReference>
<evidence type="ECO:0000256" key="5">
    <source>
        <dbReference type="ARBA" id="ARBA00022503"/>
    </source>
</evidence>
<dbReference type="PRINTS" id="PR00116">
    <property type="entry name" value="ARGINASE"/>
</dbReference>
<comment type="catalytic activity">
    <reaction evidence="9 11">
        <text>L-arginine + H2O = urea + L-ornithine</text>
        <dbReference type="Rhea" id="RHEA:20569"/>
        <dbReference type="ChEBI" id="CHEBI:15377"/>
        <dbReference type="ChEBI" id="CHEBI:16199"/>
        <dbReference type="ChEBI" id="CHEBI:32682"/>
        <dbReference type="ChEBI" id="CHEBI:46911"/>
        <dbReference type="EC" id="3.5.3.1"/>
    </reaction>
</comment>
<keyword evidence="8 11" id="KW-0464">Manganese</keyword>
<evidence type="ECO:0000256" key="8">
    <source>
        <dbReference type="ARBA" id="ARBA00023211"/>
    </source>
</evidence>
<reference evidence="13" key="2">
    <citation type="submission" date="2020-05" db="UniProtKB">
        <authorList>
            <consortium name="EnsemblMetazoa"/>
        </authorList>
    </citation>
    <scope>IDENTIFICATION</scope>
    <source>
        <strain evidence="13">wikel</strain>
    </source>
</reference>
<dbReference type="OrthoDB" id="9992747at2759"/>
<dbReference type="EnsemblMetazoa" id="ISCW014441-RA">
    <property type="protein sequence ID" value="ISCW014441-PA"/>
    <property type="gene ID" value="ISCW014441"/>
</dbReference>
<dbReference type="FunCoup" id="B7QIY4">
    <property type="interactions" value="89"/>
</dbReference>
<dbReference type="VEuPathDB" id="VectorBase:ISCW014441"/>
<accession>B7QIY4</accession>
<evidence type="ECO:0007829" key="15">
    <source>
        <dbReference type="PeptideAtlas" id="B7QIY4"/>
    </source>
</evidence>
<dbReference type="InterPro" id="IPR023696">
    <property type="entry name" value="Ureohydrolase_dom_sf"/>
</dbReference>
<dbReference type="InterPro" id="IPR006035">
    <property type="entry name" value="Ureohydrolase"/>
</dbReference>
<keyword evidence="7 11" id="KW-0378">Hydrolase</keyword>
<dbReference type="EMBL" id="ABJB010907070">
    <property type="status" value="NOT_ANNOTATED_CDS"/>
    <property type="molecule type" value="Genomic_DNA"/>
</dbReference>
<dbReference type="EC" id="3.5.3.1" evidence="2 11"/>
<dbReference type="PROSITE" id="PS51409">
    <property type="entry name" value="ARGINASE_2"/>
    <property type="match status" value="1"/>
</dbReference>
<dbReference type="VEuPathDB" id="VectorBase:ISCI014441"/>
<comment type="cofactor">
    <cofactor evidence="11">
        <name>Mn(2+)</name>
        <dbReference type="ChEBI" id="CHEBI:29035"/>
    </cofactor>
    <text evidence="11">Binds 2 manganese ions per subunit.</text>
</comment>
<dbReference type="GO" id="GO:0030145">
    <property type="term" value="F:manganese ion binding"/>
    <property type="evidence" value="ECO:0000318"/>
    <property type="project" value="GO_Central"/>
</dbReference>
<dbReference type="CDD" id="cd09989">
    <property type="entry name" value="Arginase"/>
    <property type="match status" value="1"/>
</dbReference>
<dbReference type="EMBL" id="ABJB010193655">
    <property type="status" value="NOT_ANNOTATED_CDS"/>
    <property type="molecule type" value="Genomic_DNA"/>
</dbReference>
<dbReference type="GO" id="GO:0004053">
    <property type="term" value="F:arginase activity"/>
    <property type="evidence" value="ECO:0000318"/>
    <property type="project" value="GO_Central"/>
</dbReference>
<name>B7QIY4_IXOSC</name>
<evidence type="ECO:0000256" key="1">
    <source>
        <dbReference type="ARBA" id="ARBA00005098"/>
    </source>
</evidence>
<reference evidence="12 14" key="1">
    <citation type="submission" date="2008-03" db="EMBL/GenBank/DDBJ databases">
        <title>Annotation of Ixodes scapularis.</title>
        <authorList>
            <consortium name="Ixodes scapularis Genome Project Consortium"/>
            <person name="Caler E."/>
            <person name="Hannick L.I."/>
            <person name="Bidwell S."/>
            <person name="Joardar V."/>
            <person name="Thiagarajan M."/>
            <person name="Amedeo P."/>
            <person name="Galinsky K.J."/>
            <person name="Schobel S."/>
            <person name="Inman J."/>
            <person name="Hostetler J."/>
            <person name="Miller J."/>
            <person name="Hammond M."/>
            <person name="Megy K."/>
            <person name="Lawson D."/>
            <person name="Kodira C."/>
            <person name="Sutton G."/>
            <person name="Meyer J."/>
            <person name="Hill C.A."/>
            <person name="Birren B."/>
            <person name="Nene V."/>
            <person name="Collins F."/>
            <person name="Alarcon-Chaidez F."/>
            <person name="Wikel S."/>
            <person name="Strausberg R."/>
        </authorList>
    </citation>
    <scope>NUCLEOTIDE SEQUENCE [LARGE SCALE GENOMIC DNA]</scope>
    <source>
        <strain evidence="14">Wikel</strain>
        <strain evidence="12">Wikel colony</strain>
    </source>
</reference>
<comment type="similarity">
    <text evidence="10 11">Belongs to the arginase family.</text>
</comment>
<dbReference type="EMBL" id="ABJB010514074">
    <property type="status" value="NOT_ANNOTATED_CDS"/>
    <property type="molecule type" value="Genomic_DNA"/>
</dbReference>
<evidence type="ECO:0000256" key="10">
    <source>
        <dbReference type="PROSITE-ProRule" id="PRU00742"/>
    </source>
</evidence>
<dbReference type="EMBL" id="ABJB010186488">
    <property type="status" value="NOT_ANNOTATED_CDS"/>
    <property type="molecule type" value="Genomic_DNA"/>
</dbReference>
<dbReference type="SUPFAM" id="SSF52768">
    <property type="entry name" value="Arginase/deacetylase"/>
    <property type="match status" value="1"/>
</dbReference>
<evidence type="ECO:0000256" key="6">
    <source>
        <dbReference type="ARBA" id="ARBA00022723"/>
    </source>
</evidence>
<evidence type="ECO:0000256" key="2">
    <source>
        <dbReference type="ARBA" id="ARBA00012168"/>
    </source>
</evidence>
<dbReference type="HOGENOM" id="CLU_039478_6_1_1"/>
<dbReference type="GO" id="GO:0005737">
    <property type="term" value="C:cytoplasm"/>
    <property type="evidence" value="ECO:0000318"/>
    <property type="project" value="GO_Central"/>
</dbReference>
<evidence type="ECO:0000256" key="9">
    <source>
        <dbReference type="ARBA" id="ARBA00047391"/>
    </source>
</evidence>
<dbReference type="VEuPathDB" id="VectorBase:ISCP_001551"/>
<evidence type="ECO:0000313" key="13">
    <source>
        <dbReference type="EnsemblMetazoa" id="ISCW014441-PA"/>
    </source>
</evidence>
<dbReference type="PaxDb" id="6945-B7QIY4"/>
<keyword evidence="5 11" id="KW-0056">Arginine metabolism</keyword>